<evidence type="ECO:0000256" key="2">
    <source>
        <dbReference type="ARBA" id="ARBA00022980"/>
    </source>
</evidence>
<dbReference type="FunFam" id="4.10.410.60:FF:000002">
    <property type="entry name" value="50S ribosomal protein L35"/>
    <property type="match status" value="1"/>
</dbReference>
<dbReference type="Proteomes" id="UP000030690">
    <property type="component" value="Unassembled WGS sequence"/>
</dbReference>
<dbReference type="SUPFAM" id="SSF143034">
    <property type="entry name" value="L35p-like"/>
    <property type="match status" value="1"/>
</dbReference>
<evidence type="ECO:0000256" key="4">
    <source>
        <dbReference type="RuleBase" id="RU000568"/>
    </source>
</evidence>
<accession>A0A024V7B9</accession>
<dbReference type="Gene3D" id="4.10.410.60">
    <property type="match status" value="1"/>
</dbReference>
<keyword evidence="3 4" id="KW-0687">Ribonucleoprotein</keyword>
<evidence type="ECO:0000256" key="5">
    <source>
        <dbReference type="SAM" id="SignalP"/>
    </source>
</evidence>
<sequence length="191" mass="22743">MKCLLVKLFMLIFIRSYTYAIKYKINKAACMNKVGGIDIYANIKYNMKKKEKKNINKKMNIYNNMIRKTNSLHKNFIPEQLVLFPRNKLLNEIKYFYISFTYHILKREKKTKIHKSDFILHVRGCTNIKPKTNKSIAKRFKLTKNGKLIRKKPGRNHFLRKKTSSNKASLRKTTTIDSGRIQKKYKSVIFK</sequence>
<gene>
    <name evidence="6" type="ORF">PFFVO_02367</name>
</gene>
<feature type="chain" id="PRO_5001535903" description="50S ribosomal protein L35" evidence="5">
    <location>
        <begin position="21"/>
        <end position="191"/>
    </location>
</feature>
<dbReference type="GO" id="GO:0003735">
    <property type="term" value="F:structural constituent of ribosome"/>
    <property type="evidence" value="ECO:0007669"/>
    <property type="project" value="InterPro"/>
</dbReference>
<dbReference type="EMBL" id="KI925078">
    <property type="protein sequence ID" value="ETW18467.1"/>
    <property type="molecule type" value="Genomic_DNA"/>
</dbReference>
<comment type="similarity">
    <text evidence="1 4">Belongs to the bacterial ribosomal protein bL35 family.</text>
</comment>
<keyword evidence="2 4" id="KW-0689">Ribosomal protein</keyword>
<dbReference type="InterPro" id="IPR021137">
    <property type="entry name" value="Ribosomal_bL35-like"/>
</dbReference>
<dbReference type="GO" id="GO:0006412">
    <property type="term" value="P:translation"/>
    <property type="evidence" value="ECO:0007669"/>
    <property type="project" value="InterPro"/>
</dbReference>
<dbReference type="Pfam" id="PF01632">
    <property type="entry name" value="Ribosomal_L35p"/>
    <property type="match status" value="1"/>
</dbReference>
<reference evidence="6 7" key="2">
    <citation type="submission" date="2013-02" db="EMBL/GenBank/DDBJ databases">
        <title>The Genome Sequence of Plasmodium falciparum Vietnam Oak-Knoll (FVO).</title>
        <authorList>
            <consortium name="The Broad Institute Genome Sequencing Platform"/>
            <consortium name="The Broad Institute Genome Sequencing Center for Infectious Disease"/>
            <person name="Neafsey D."/>
            <person name="Cheeseman I."/>
            <person name="Volkman S."/>
            <person name="Adams J."/>
            <person name="Walker B."/>
            <person name="Young S.K."/>
            <person name="Zeng Q."/>
            <person name="Gargeya S."/>
            <person name="Fitzgerald M."/>
            <person name="Haas B."/>
            <person name="Abouelleil A."/>
            <person name="Alvarado L."/>
            <person name="Arachchi H.M."/>
            <person name="Berlin A.M."/>
            <person name="Chapman S.B."/>
            <person name="Dewar J."/>
            <person name="Goldberg J."/>
            <person name="Griggs A."/>
            <person name="Gujja S."/>
            <person name="Hansen M."/>
            <person name="Howarth C."/>
            <person name="Imamovic A."/>
            <person name="Larimer J."/>
            <person name="McCowan C."/>
            <person name="Murphy C."/>
            <person name="Neiman D."/>
            <person name="Pearson M."/>
            <person name="Priest M."/>
            <person name="Roberts A."/>
            <person name="Saif S."/>
            <person name="Shea T."/>
            <person name="Sisk P."/>
            <person name="Sykes S."/>
            <person name="Wortman J."/>
            <person name="Nusbaum C."/>
            <person name="Birren B."/>
        </authorList>
    </citation>
    <scope>NUCLEOTIDE SEQUENCE [LARGE SCALE GENOMIC DNA]</scope>
    <source>
        <strain evidence="7">Vietnam Oak-Knoll (FVO)</strain>
    </source>
</reference>
<reference evidence="6 7" key="1">
    <citation type="submission" date="2013-02" db="EMBL/GenBank/DDBJ databases">
        <title>The Genome Annotation of Plasmodium falciparum Vietnam Oak-Knoll (FVO).</title>
        <authorList>
            <consortium name="The Broad Institute Genome Sequencing Platform"/>
            <consortium name="The Broad Institute Genome Sequencing Center for Infectious Disease"/>
            <person name="Neafsey D."/>
            <person name="Hoffman S."/>
            <person name="Volkman S."/>
            <person name="Rosenthal P."/>
            <person name="Walker B."/>
            <person name="Young S.K."/>
            <person name="Zeng Q."/>
            <person name="Gargeya S."/>
            <person name="Fitzgerald M."/>
            <person name="Haas B."/>
            <person name="Abouelleil A."/>
            <person name="Allen A.W."/>
            <person name="Alvarado L."/>
            <person name="Arachchi H.M."/>
            <person name="Berlin A.M."/>
            <person name="Chapman S.B."/>
            <person name="Gainer-Dewar J."/>
            <person name="Goldberg J."/>
            <person name="Griggs A."/>
            <person name="Gujja S."/>
            <person name="Hansen M."/>
            <person name="Howarth C."/>
            <person name="Imamovic A."/>
            <person name="Ireland A."/>
            <person name="Larimer J."/>
            <person name="McCowan C."/>
            <person name="Murphy C."/>
            <person name="Pearson M."/>
            <person name="Poon T.W."/>
            <person name="Priest M."/>
            <person name="Roberts A."/>
            <person name="Saif S."/>
            <person name="Shea T."/>
            <person name="Sisk P."/>
            <person name="Sykes S."/>
            <person name="Wortman J."/>
            <person name="Nusbaum C."/>
            <person name="Birren B."/>
        </authorList>
    </citation>
    <scope>NUCLEOTIDE SEQUENCE [LARGE SCALE GENOMIC DNA]</scope>
    <source>
        <strain evidence="7">Vietnam Oak-Knoll (FVO)</strain>
    </source>
</reference>
<dbReference type="InterPro" id="IPR001706">
    <property type="entry name" value="Ribosomal_bL35"/>
</dbReference>
<dbReference type="GO" id="GO:0015934">
    <property type="term" value="C:large ribosomal subunit"/>
    <property type="evidence" value="ECO:0007669"/>
    <property type="project" value="TreeGrafter"/>
</dbReference>
<dbReference type="InterPro" id="IPR018265">
    <property type="entry name" value="Ribosomal_bL35_CS"/>
</dbReference>
<proteinExistence type="inferred from homology"/>
<protein>
    <recommendedName>
        <fullName evidence="4">50S ribosomal protein L35</fullName>
    </recommendedName>
</protein>
<dbReference type="PRINTS" id="PR00064">
    <property type="entry name" value="RIBOSOMALL35"/>
</dbReference>
<keyword evidence="5" id="KW-0732">Signal</keyword>
<dbReference type="PROSITE" id="PS00936">
    <property type="entry name" value="RIBOSOMAL_L35"/>
    <property type="match status" value="1"/>
</dbReference>
<dbReference type="HAMAP" id="MF_00514">
    <property type="entry name" value="Ribosomal_bL35"/>
    <property type="match status" value="1"/>
</dbReference>
<evidence type="ECO:0000256" key="1">
    <source>
        <dbReference type="ARBA" id="ARBA00006598"/>
    </source>
</evidence>
<evidence type="ECO:0000313" key="7">
    <source>
        <dbReference type="Proteomes" id="UP000030690"/>
    </source>
</evidence>
<dbReference type="AlphaFoldDB" id="A0A024V7B9"/>
<evidence type="ECO:0000256" key="3">
    <source>
        <dbReference type="ARBA" id="ARBA00023274"/>
    </source>
</evidence>
<dbReference type="NCBIfam" id="TIGR00001">
    <property type="entry name" value="rpmI_bact"/>
    <property type="match status" value="1"/>
</dbReference>
<evidence type="ECO:0000313" key="6">
    <source>
        <dbReference type="EMBL" id="ETW18467.1"/>
    </source>
</evidence>
<dbReference type="OrthoDB" id="162638at2759"/>
<name>A0A024V7B9_PLAFA</name>
<dbReference type="SMR" id="A0A024V7B9"/>
<dbReference type="PANTHER" id="PTHR33343:SF1">
    <property type="entry name" value="LARGE RIBOSOMAL SUBUNIT PROTEIN BL35M"/>
    <property type="match status" value="1"/>
</dbReference>
<organism evidence="6 7">
    <name type="scientific">Plasmodium falciparum Vietnam Oak-Knoll</name>
    <name type="common">FVO</name>
    <dbReference type="NCBI Taxonomy" id="1036723"/>
    <lineage>
        <taxon>Eukaryota</taxon>
        <taxon>Sar</taxon>
        <taxon>Alveolata</taxon>
        <taxon>Apicomplexa</taxon>
        <taxon>Aconoidasida</taxon>
        <taxon>Haemosporida</taxon>
        <taxon>Plasmodiidae</taxon>
        <taxon>Plasmodium</taxon>
        <taxon>Plasmodium (Laverania)</taxon>
    </lineage>
</organism>
<dbReference type="PANTHER" id="PTHR33343">
    <property type="entry name" value="54S RIBOSOMAL PROTEIN BL35M"/>
    <property type="match status" value="1"/>
</dbReference>
<dbReference type="InterPro" id="IPR037229">
    <property type="entry name" value="Ribosomal_bL35_sf"/>
</dbReference>
<feature type="signal peptide" evidence="5">
    <location>
        <begin position="1"/>
        <end position="20"/>
    </location>
</feature>